<dbReference type="AlphaFoldDB" id="A0A3E1P0P0"/>
<evidence type="ECO:0000313" key="3">
    <source>
        <dbReference type="EMBL" id="RFM33766.1"/>
    </source>
</evidence>
<name>A0A3E1P0P0_9BACT</name>
<dbReference type="RefSeq" id="WP_116854688.1">
    <property type="nucleotide sequence ID" value="NZ_QTJV01000006.1"/>
</dbReference>
<evidence type="ECO:0000256" key="1">
    <source>
        <dbReference type="SAM" id="MobiDB-lite"/>
    </source>
</evidence>
<feature type="chain" id="PRO_5017828294" description="DUF4352 domain-containing protein" evidence="2">
    <location>
        <begin position="18"/>
        <end position="181"/>
    </location>
</feature>
<protein>
    <recommendedName>
        <fullName evidence="5">DUF4352 domain-containing protein</fullName>
    </recommendedName>
</protein>
<comment type="caution">
    <text evidence="3">The sequence shown here is derived from an EMBL/GenBank/DDBJ whole genome shotgun (WGS) entry which is preliminary data.</text>
</comment>
<evidence type="ECO:0008006" key="5">
    <source>
        <dbReference type="Google" id="ProtNLM"/>
    </source>
</evidence>
<proteinExistence type="predicted"/>
<keyword evidence="4" id="KW-1185">Reference proteome</keyword>
<evidence type="ECO:0000313" key="4">
    <source>
        <dbReference type="Proteomes" id="UP000261174"/>
    </source>
</evidence>
<sequence length="181" mass="19730">MNKTILASVFSIAIFFAACKSKTTSENADSSANTTSTTEPENNSATPAPANEPKSYTVTFSPDTAFLGKKKEAFIRLKNGKAVELQDNEGKVTGTELTYEIELTNKNKVGENSVYLNPNDFRLTLDNGTNITHENYNTVSADAESTKSSEDNKFRLPAGTKPKSLNLFLDETRVSVGVEMK</sequence>
<dbReference type="OrthoDB" id="761686at2"/>
<feature type="region of interest" description="Disordered" evidence="1">
    <location>
        <begin position="26"/>
        <end position="55"/>
    </location>
</feature>
<gene>
    <name evidence="3" type="ORF">DXN04_17555</name>
</gene>
<dbReference type="PROSITE" id="PS51257">
    <property type="entry name" value="PROKAR_LIPOPROTEIN"/>
    <property type="match status" value="1"/>
</dbReference>
<evidence type="ECO:0000256" key="2">
    <source>
        <dbReference type="SAM" id="SignalP"/>
    </source>
</evidence>
<organism evidence="3 4">
    <name type="scientific">Chitinophaga silvisoli</name>
    <dbReference type="NCBI Taxonomy" id="2291814"/>
    <lineage>
        <taxon>Bacteria</taxon>
        <taxon>Pseudomonadati</taxon>
        <taxon>Bacteroidota</taxon>
        <taxon>Chitinophagia</taxon>
        <taxon>Chitinophagales</taxon>
        <taxon>Chitinophagaceae</taxon>
        <taxon>Chitinophaga</taxon>
    </lineage>
</organism>
<dbReference type="EMBL" id="QTJV01000006">
    <property type="protein sequence ID" value="RFM33766.1"/>
    <property type="molecule type" value="Genomic_DNA"/>
</dbReference>
<reference evidence="3 4" key="1">
    <citation type="submission" date="2018-08" db="EMBL/GenBank/DDBJ databases">
        <title>Chitinophaga sp. K20C18050901, a novel bacterium isolated from forest soil.</title>
        <authorList>
            <person name="Wang C."/>
        </authorList>
    </citation>
    <scope>NUCLEOTIDE SEQUENCE [LARGE SCALE GENOMIC DNA]</scope>
    <source>
        <strain evidence="3 4">K20C18050901</strain>
    </source>
</reference>
<accession>A0A3E1P0P0</accession>
<dbReference type="Proteomes" id="UP000261174">
    <property type="component" value="Unassembled WGS sequence"/>
</dbReference>
<keyword evidence="2" id="KW-0732">Signal</keyword>
<feature type="signal peptide" evidence="2">
    <location>
        <begin position="1"/>
        <end position="17"/>
    </location>
</feature>
<feature type="compositionally biased region" description="Low complexity" evidence="1">
    <location>
        <begin position="26"/>
        <end position="46"/>
    </location>
</feature>